<dbReference type="EMBL" id="AOPZ01000412">
    <property type="protein sequence ID" value="EPH40430.1"/>
    <property type="molecule type" value="Genomic_DNA"/>
</dbReference>
<reference evidence="2 3" key="1">
    <citation type="submission" date="2013-02" db="EMBL/GenBank/DDBJ databases">
        <title>Draft Genome Sequence of Streptomyces aurantiacus, Which Produces Setomimycin.</title>
        <authorList>
            <person name="Gruening B.A."/>
            <person name="Praeg A."/>
            <person name="Erxleben A."/>
            <person name="Guenther S."/>
            <person name="Mueller M."/>
        </authorList>
    </citation>
    <scope>NUCLEOTIDE SEQUENCE [LARGE SCALE GENOMIC DNA]</scope>
    <source>
        <strain evidence="2 3">JA 4570</strain>
    </source>
</reference>
<name>S3ZPZ4_9ACTN</name>
<comment type="caution">
    <text evidence="2">The sequence shown here is derived from an EMBL/GenBank/DDBJ whole genome shotgun (WGS) entry which is preliminary data.</text>
</comment>
<proteinExistence type="predicted"/>
<accession>S3ZPZ4</accession>
<organism evidence="2 3">
    <name type="scientific">Streptomyces aurantiacus JA 4570</name>
    <dbReference type="NCBI Taxonomy" id="1286094"/>
    <lineage>
        <taxon>Bacteria</taxon>
        <taxon>Bacillati</taxon>
        <taxon>Actinomycetota</taxon>
        <taxon>Actinomycetes</taxon>
        <taxon>Kitasatosporales</taxon>
        <taxon>Streptomycetaceae</taxon>
        <taxon>Streptomyces</taxon>
        <taxon>Streptomyces aurantiacus group</taxon>
    </lineage>
</organism>
<keyword evidence="3" id="KW-1185">Reference proteome</keyword>
<dbReference type="PATRIC" id="fig|1286094.4.peg.6391"/>
<protein>
    <submittedName>
        <fullName evidence="2">Uncharacterized protein</fullName>
    </submittedName>
</protein>
<sequence length="39" mass="4167">MGLCLCAAPPRGRDQPPPARRGHHRTSSEALSAAPVFVR</sequence>
<feature type="region of interest" description="Disordered" evidence="1">
    <location>
        <begin position="1"/>
        <end position="39"/>
    </location>
</feature>
<evidence type="ECO:0000313" key="3">
    <source>
        <dbReference type="Proteomes" id="UP000014629"/>
    </source>
</evidence>
<gene>
    <name evidence="2" type="ORF">STRAU_6467</name>
</gene>
<evidence type="ECO:0000313" key="2">
    <source>
        <dbReference type="EMBL" id="EPH40430.1"/>
    </source>
</evidence>
<dbReference type="AlphaFoldDB" id="S3ZPZ4"/>
<evidence type="ECO:0000256" key="1">
    <source>
        <dbReference type="SAM" id="MobiDB-lite"/>
    </source>
</evidence>
<dbReference type="Proteomes" id="UP000014629">
    <property type="component" value="Unassembled WGS sequence"/>
</dbReference>